<evidence type="ECO:0000256" key="1">
    <source>
        <dbReference type="SAM" id="SignalP"/>
    </source>
</evidence>
<evidence type="ECO:0000313" key="2">
    <source>
        <dbReference type="EMBL" id="OGN34850.1"/>
    </source>
</evidence>
<organism evidence="2 3">
    <name type="scientific">Candidatus Yanofskybacteria bacterium RIFCSPLOWO2_02_FULL_47_9b</name>
    <dbReference type="NCBI Taxonomy" id="1802708"/>
    <lineage>
        <taxon>Bacteria</taxon>
        <taxon>Candidatus Yanofskyibacteriota</taxon>
    </lineage>
</organism>
<comment type="caution">
    <text evidence="2">The sequence shown here is derived from an EMBL/GenBank/DDBJ whole genome shotgun (WGS) entry which is preliminary data.</text>
</comment>
<gene>
    <name evidence="2" type="ORF">A3I39_03325</name>
</gene>
<accession>A0A1F8HCF1</accession>
<proteinExistence type="predicted"/>
<feature type="signal peptide" evidence="1">
    <location>
        <begin position="1"/>
        <end position="25"/>
    </location>
</feature>
<dbReference type="Proteomes" id="UP000178155">
    <property type="component" value="Unassembled WGS sequence"/>
</dbReference>
<dbReference type="Gene3D" id="2.60.40.680">
    <property type="match status" value="1"/>
</dbReference>
<reference evidence="2 3" key="1">
    <citation type="journal article" date="2016" name="Nat. Commun.">
        <title>Thousands of microbial genomes shed light on interconnected biogeochemical processes in an aquifer system.</title>
        <authorList>
            <person name="Anantharaman K."/>
            <person name="Brown C.T."/>
            <person name="Hug L.A."/>
            <person name="Sharon I."/>
            <person name="Castelle C.J."/>
            <person name="Probst A.J."/>
            <person name="Thomas B.C."/>
            <person name="Singh A."/>
            <person name="Wilkins M.J."/>
            <person name="Karaoz U."/>
            <person name="Brodie E.L."/>
            <person name="Williams K.H."/>
            <person name="Hubbard S.S."/>
            <person name="Banfield J.F."/>
        </authorList>
    </citation>
    <scope>NUCLEOTIDE SEQUENCE [LARGE SCALE GENOMIC DNA]</scope>
</reference>
<evidence type="ECO:0000313" key="3">
    <source>
        <dbReference type="Proteomes" id="UP000178155"/>
    </source>
</evidence>
<keyword evidence="1" id="KW-0732">Signal</keyword>
<dbReference type="EMBL" id="MGKW01000003">
    <property type="protein sequence ID" value="OGN34850.1"/>
    <property type="molecule type" value="Genomic_DNA"/>
</dbReference>
<dbReference type="AlphaFoldDB" id="A0A1F8HCF1"/>
<feature type="chain" id="PRO_5009535790" description="Cohesin domain-containing protein" evidence="1">
    <location>
        <begin position="26"/>
        <end position="275"/>
    </location>
</feature>
<name>A0A1F8HCF1_9BACT</name>
<protein>
    <recommendedName>
        <fullName evidence="4">Cohesin domain-containing protein</fullName>
    </recommendedName>
</protein>
<evidence type="ECO:0008006" key="4">
    <source>
        <dbReference type="Google" id="ProtNLM"/>
    </source>
</evidence>
<sequence length="275" mass="30198">MDWIAMKKIIILAIFILGLSGHAQAAQISLEVSNTKISVGDEFLIKIFLDTENEEINAIDLGILYPALLNLQKISKSESGIKLWVNEPNFTKEAIFLGGGVPGGIKGQHILIATIQAQANAVGDGALGLSPASRVLLNDGQGTEAQLTFNNIVFTVLPQKKNQKPEIFETPSRILTKDYSKPRSFEITISNDADIFGGKSFVSFFTNDLGSGIDHYEIKEGDGDYKIARSPYLLSDQELHSVIKIKAVDGSGNHRVVTYPGVFKRLMWWISSIFK</sequence>